<evidence type="ECO:0000256" key="1">
    <source>
        <dbReference type="ARBA" id="ARBA00004370"/>
    </source>
</evidence>
<dbReference type="PANTHER" id="PTHR12546:SF60">
    <property type="entry name" value="MISFIRE, ISOFORM F"/>
    <property type="match status" value="1"/>
</dbReference>
<comment type="caution">
    <text evidence="6">The sequence shown here is derived from an EMBL/GenBank/DDBJ whole genome shotgun (WGS) entry which is preliminary data.</text>
</comment>
<dbReference type="OrthoDB" id="10059618at2759"/>
<keyword evidence="5" id="KW-0472">Membrane</keyword>
<gene>
    <name evidence="6" type="ORF">ACAOBT_LOCUS2051</name>
</gene>
<accession>A0A9P0JU72</accession>
<keyword evidence="2" id="KW-0812">Transmembrane</keyword>
<keyword evidence="4" id="KW-1133">Transmembrane helix</keyword>
<name>A0A9P0JU72_ACAOB</name>
<dbReference type="Proteomes" id="UP001152888">
    <property type="component" value="Unassembled WGS sequence"/>
</dbReference>
<evidence type="ECO:0000256" key="5">
    <source>
        <dbReference type="ARBA" id="ARBA00023136"/>
    </source>
</evidence>
<dbReference type="InterPro" id="IPR037721">
    <property type="entry name" value="Ferlin"/>
</dbReference>
<evidence type="ECO:0000256" key="4">
    <source>
        <dbReference type="ARBA" id="ARBA00022989"/>
    </source>
</evidence>
<proteinExistence type="predicted"/>
<sequence>MTKGKLQLWIDILPITDLPAPRQVDITPRKPINYELRVIIWKVENVLLDEVDLLSGERKSDIYVKGVMYSETPVRVVANIDSMCKKPLPPSDIEVYILSAFARGCNKLCIVAENLVAFFGVHCEEPRSASYLLSLILKKHLTTSIFIIIASPYTTDSGVTTHSNSNLITTNLVTSVPNAVTQSARRTLASLTAALL</sequence>
<dbReference type="GO" id="GO:0007009">
    <property type="term" value="P:plasma membrane organization"/>
    <property type="evidence" value="ECO:0007669"/>
    <property type="project" value="TreeGrafter"/>
</dbReference>
<keyword evidence="7" id="KW-1185">Reference proteome</keyword>
<organism evidence="6 7">
    <name type="scientific">Acanthoscelides obtectus</name>
    <name type="common">Bean weevil</name>
    <name type="synonym">Bruchus obtectus</name>
    <dbReference type="NCBI Taxonomy" id="200917"/>
    <lineage>
        <taxon>Eukaryota</taxon>
        <taxon>Metazoa</taxon>
        <taxon>Ecdysozoa</taxon>
        <taxon>Arthropoda</taxon>
        <taxon>Hexapoda</taxon>
        <taxon>Insecta</taxon>
        <taxon>Pterygota</taxon>
        <taxon>Neoptera</taxon>
        <taxon>Endopterygota</taxon>
        <taxon>Coleoptera</taxon>
        <taxon>Polyphaga</taxon>
        <taxon>Cucujiformia</taxon>
        <taxon>Chrysomeloidea</taxon>
        <taxon>Chrysomelidae</taxon>
        <taxon>Bruchinae</taxon>
        <taxon>Bruchini</taxon>
        <taxon>Acanthoscelides</taxon>
    </lineage>
</organism>
<dbReference type="EMBL" id="CAKOFQ010006670">
    <property type="protein sequence ID" value="CAH1957367.1"/>
    <property type="molecule type" value="Genomic_DNA"/>
</dbReference>
<evidence type="ECO:0000313" key="6">
    <source>
        <dbReference type="EMBL" id="CAH1957367.1"/>
    </source>
</evidence>
<dbReference type="PANTHER" id="PTHR12546">
    <property type="entry name" value="FER-1-LIKE"/>
    <property type="match status" value="1"/>
</dbReference>
<reference evidence="6" key="1">
    <citation type="submission" date="2022-03" db="EMBL/GenBank/DDBJ databases">
        <authorList>
            <person name="Sayadi A."/>
        </authorList>
    </citation>
    <scope>NUCLEOTIDE SEQUENCE</scope>
</reference>
<evidence type="ECO:0000313" key="7">
    <source>
        <dbReference type="Proteomes" id="UP001152888"/>
    </source>
</evidence>
<comment type="subcellular location">
    <subcellularLocation>
        <location evidence="1">Membrane</location>
    </subcellularLocation>
</comment>
<evidence type="ECO:0000256" key="3">
    <source>
        <dbReference type="ARBA" id="ARBA00022737"/>
    </source>
</evidence>
<evidence type="ECO:0000256" key="2">
    <source>
        <dbReference type="ARBA" id="ARBA00022692"/>
    </source>
</evidence>
<dbReference type="AlphaFoldDB" id="A0A9P0JU72"/>
<dbReference type="GO" id="GO:0016020">
    <property type="term" value="C:membrane"/>
    <property type="evidence" value="ECO:0007669"/>
    <property type="project" value="UniProtKB-SubCell"/>
</dbReference>
<keyword evidence="3" id="KW-0677">Repeat</keyword>
<protein>
    <submittedName>
        <fullName evidence="6">Uncharacterized protein</fullName>
    </submittedName>
</protein>